<dbReference type="Proteomes" id="UP000308197">
    <property type="component" value="Unassembled WGS sequence"/>
</dbReference>
<evidence type="ECO:0000256" key="2">
    <source>
        <dbReference type="ARBA" id="ARBA00010313"/>
    </source>
</evidence>
<feature type="region of interest" description="Disordered" evidence="6">
    <location>
        <begin position="150"/>
        <end position="357"/>
    </location>
</feature>
<dbReference type="InterPro" id="IPR033757">
    <property type="entry name" value="WTAP"/>
</dbReference>
<feature type="compositionally biased region" description="Polar residues" evidence="6">
    <location>
        <begin position="195"/>
        <end position="205"/>
    </location>
</feature>
<name>A0A5C3PQS3_9APHY</name>
<evidence type="ECO:0000256" key="3">
    <source>
        <dbReference type="ARBA" id="ARBA00022664"/>
    </source>
</evidence>
<evidence type="ECO:0000313" key="7">
    <source>
        <dbReference type="EMBL" id="TFK92184.1"/>
    </source>
</evidence>
<dbReference type="GO" id="GO:0006397">
    <property type="term" value="P:mRNA processing"/>
    <property type="evidence" value="ECO:0007669"/>
    <property type="project" value="UniProtKB-KW"/>
</dbReference>
<dbReference type="STRING" id="1314778.A0A5C3PQS3"/>
<keyword evidence="4" id="KW-0508">mRNA splicing</keyword>
<dbReference type="AlphaFoldDB" id="A0A5C3PQS3"/>
<sequence length="357" mass="39142">MDIPTPRELELETLLRQRDAQVAELTDEVTHLRQYLASQPPPSATEPTTIPPALMSLLLPHLNQPTSSATTGSSSATTALIQRGKILQEENDELYELLKSGETGRLKEDVRALKRVVQKLQGALRESHQVISSLSAELKESQDALLQAHGRQIHPAHQPSPAPRSLQLPSHLANGTGKLPPTGPRAHKKPRLSEPQISPVASNVSLPVPPKPHLSAANATQPRAVSRDSRASQDRKPVIDTAGMDVDDDSRSGPRSPLRERDRPPHRDRERDRDKDRDRDRGDRDRVRNRDRERERDRERDHDRSSRRNGGGGGGGGGAGGRRGGGRRTNGHNGNTNSNSDAYGNGADRTLAERMGL</sequence>
<comment type="similarity">
    <text evidence="2">Belongs to the fl(2)d family.</text>
</comment>
<dbReference type="GO" id="GO:0008380">
    <property type="term" value="P:RNA splicing"/>
    <property type="evidence" value="ECO:0007669"/>
    <property type="project" value="UniProtKB-KW"/>
</dbReference>
<dbReference type="Pfam" id="PF17098">
    <property type="entry name" value="Wtap"/>
    <property type="match status" value="1"/>
</dbReference>
<dbReference type="GO" id="GO:0016556">
    <property type="term" value="P:mRNA modification"/>
    <property type="evidence" value="ECO:0007669"/>
    <property type="project" value="InterPro"/>
</dbReference>
<organism evidence="7 8">
    <name type="scientific">Polyporus arcularius HHB13444</name>
    <dbReference type="NCBI Taxonomy" id="1314778"/>
    <lineage>
        <taxon>Eukaryota</taxon>
        <taxon>Fungi</taxon>
        <taxon>Dikarya</taxon>
        <taxon>Basidiomycota</taxon>
        <taxon>Agaricomycotina</taxon>
        <taxon>Agaricomycetes</taxon>
        <taxon>Polyporales</taxon>
        <taxon>Polyporaceae</taxon>
        <taxon>Polyporus</taxon>
    </lineage>
</organism>
<evidence type="ECO:0000313" key="8">
    <source>
        <dbReference type="Proteomes" id="UP000308197"/>
    </source>
</evidence>
<keyword evidence="5" id="KW-0539">Nucleus</keyword>
<feature type="compositionally biased region" description="Gly residues" evidence="6">
    <location>
        <begin position="309"/>
        <end position="323"/>
    </location>
</feature>
<dbReference type="GO" id="GO:0000381">
    <property type="term" value="P:regulation of alternative mRNA splicing, via spliceosome"/>
    <property type="evidence" value="ECO:0007669"/>
    <property type="project" value="InterPro"/>
</dbReference>
<proteinExistence type="inferred from homology"/>
<dbReference type="InParanoid" id="A0A5C3PQS3"/>
<accession>A0A5C3PQS3</accession>
<evidence type="ECO:0000256" key="1">
    <source>
        <dbReference type="ARBA" id="ARBA00004123"/>
    </source>
</evidence>
<evidence type="ECO:0000256" key="6">
    <source>
        <dbReference type="SAM" id="MobiDB-lite"/>
    </source>
</evidence>
<protein>
    <submittedName>
        <fullName evidence="7">Uncharacterized protein</fullName>
    </submittedName>
</protein>
<feature type="compositionally biased region" description="Basic and acidic residues" evidence="6">
    <location>
        <begin position="249"/>
        <end position="306"/>
    </location>
</feature>
<feature type="compositionally biased region" description="Low complexity" evidence="6">
    <location>
        <begin position="331"/>
        <end position="340"/>
    </location>
</feature>
<keyword evidence="3" id="KW-0507">mRNA processing</keyword>
<evidence type="ECO:0000256" key="4">
    <source>
        <dbReference type="ARBA" id="ARBA00023187"/>
    </source>
</evidence>
<reference evidence="7 8" key="1">
    <citation type="journal article" date="2019" name="Nat. Ecol. Evol.">
        <title>Megaphylogeny resolves global patterns of mushroom evolution.</title>
        <authorList>
            <person name="Varga T."/>
            <person name="Krizsan K."/>
            <person name="Foldi C."/>
            <person name="Dima B."/>
            <person name="Sanchez-Garcia M."/>
            <person name="Sanchez-Ramirez S."/>
            <person name="Szollosi G.J."/>
            <person name="Szarkandi J.G."/>
            <person name="Papp V."/>
            <person name="Albert L."/>
            <person name="Andreopoulos W."/>
            <person name="Angelini C."/>
            <person name="Antonin V."/>
            <person name="Barry K.W."/>
            <person name="Bougher N.L."/>
            <person name="Buchanan P."/>
            <person name="Buyck B."/>
            <person name="Bense V."/>
            <person name="Catcheside P."/>
            <person name="Chovatia M."/>
            <person name="Cooper J."/>
            <person name="Damon W."/>
            <person name="Desjardin D."/>
            <person name="Finy P."/>
            <person name="Geml J."/>
            <person name="Haridas S."/>
            <person name="Hughes K."/>
            <person name="Justo A."/>
            <person name="Karasinski D."/>
            <person name="Kautmanova I."/>
            <person name="Kiss B."/>
            <person name="Kocsube S."/>
            <person name="Kotiranta H."/>
            <person name="LaButti K.M."/>
            <person name="Lechner B.E."/>
            <person name="Liimatainen K."/>
            <person name="Lipzen A."/>
            <person name="Lukacs Z."/>
            <person name="Mihaltcheva S."/>
            <person name="Morgado L.N."/>
            <person name="Niskanen T."/>
            <person name="Noordeloos M.E."/>
            <person name="Ohm R.A."/>
            <person name="Ortiz-Santana B."/>
            <person name="Ovrebo C."/>
            <person name="Racz N."/>
            <person name="Riley R."/>
            <person name="Savchenko A."/>
            <person name="Shiryaev A."/>
            <person name="Soop K."/>
            <person name="Spirin V."/>
            <person name="Szebenyi C."/>
            <person name="Tomsovsky M."/>
            <person name="Tulloss R.E."/>
            <person name="Uehling J."/>
            <person name="Grigoriev I.V."/>
            <person name="Vagvolgyi C."/>
            <person name="Papp T."/>
            <person name="Martin F.M."/>
            <person name="Miettinen O."/>
            <person name="Hibbett D.S."/>
            <person name="Nagy L.G."/>
        </authorList>
    </citation>
    <scope>NUCLEOTIDE SEQUENCE [LARGE SCALE GENOMIC DNA]</scope>
    <source>
        <strain evidence="7 8">HHB13444</strain>
    </source>
</reference>
<comment type="subcellular location">
    <subcellularLocation>
        <location evidence="1">Nucleus</location>
    </subcellularLocation>
</comment>
<feature type="compositionally biased region" description="Basic and acidic residues" evidence="6">
    <location>
        <begin position="225"/>
        <end position="238"/>
    </location>
</feature>
<dbReference type="GO" id="GO:0005634">
    <property type="term" value="C:nucleus"/>
    <property type="evidence" value="ECO:0007669"/>
    <property type="project" value="UniProtKB-SubCell"/>
</dbReference>
<dbReference type="EMBL" id="ML211003">
    <property type="protein sequence ID" value="TFK92184.1"/>
    <property type="molecule type" value="Genomic_DNA"/>
</dbReference>
<keyword evidence="8" id="KW-1185">Reference proteome</keyword>
<gene>
    <name evidence="7" type="ORF">K466DRAFT_481087</name>
</gene>
<evidence type="ECO:0000256" key="5">
    <source>
        <dbReference type="ARBA" id="ARBA00023242"/>
    </source>
</evidence>